<evidence type="ECO:0000256" key="2">
    <source>
        <dbReference type="ARBA" id="ARBA00009023"/>
    </source>
</evidence>
<proteinExistence type="inferred from homology"/>
<dbReference type="RefSeq" id="WP_093045076.1">
    <property type="nucleotide sequence ID" value="NZ_FNQR01000008.1"/>
</dbReference>
<dbReference type="GO" id="GO:0055085">
    <property type="term" value="P:transmembrane transport"/>
    <property type="evidence" value="ECO:0007669"/>
    <property type="project" value="InterPro"/>
</dbReference>
<comment type="subcellular location">
    <subcellularLocation>
        <location evidence="1">Cell envelope</location>
    </subcellularLocation>
</comment>
<dbReference type="STRING" id="571932.SAMN05421743_10898"/>
<dbReference type="AlphaFoldDB" id="A0A1H4E1C9"/>
<keyword evidence="5" id="KW-0675">Receptor</keyword>
<comment type="similarity">
    <text evidence="2">Belongs to the bacterial solute-binding protein 7 family.</text>
</comment>
<dbReference type="OrthoDB" id="9776801at2"/>
<dbReference type="InterPro" id="IPR038404">
    <property type="entry name" value="TRAP_DctP_sf"/>
</dbReference>
<accession>A0A1H4E1C9</accession>
<dbReference type="CDD" id="cd13603">
    <property type="entry name" value="PBP2_TRAP_Siap_TeaA_like"/>
    <property type="match status" value="1"/>
</dbReference>
<evidence type="ECO:0000313" key="6">
    <source>
        <dbReference type="Proteomes" id="UP000198584"/>
    </source>
</evidence>
<dbReference type="EMBL" id="FNQR01000008">
    <property type="protein sequence ID" value="SEA78831.1"/>
    <property type="molecule type" value="Genomic_DNA"/>
</dbReference>
<dbReference type="NCBIfam" id="TIGR00787">
    <property type="entry name" value="dctP"/>
    <property type="match status" value="1"/>
</dbReference>
<evidence type="ECO:0000256" key="4">
    <source>
        <dbReference type="ARBA" id="ARBA00022729"/>
    </source>
</evidence>
<gene>
    <name evidence="5" type="ORF">SAMN05421743_10898</name>
</gene>
<protein>
    <submittedName>
        <fullName evidence="5">Tripartite ATP-independent transporter solute receptor, DctP family</fullName>
    </submittedName>
</protein>
<dbReference type="PANTHER" id="PTHR33376:SF4">
    <property type="entry name" value="SIALIC ACID-BINDING PERIPLASMIC PROTEIN SIAP"/>
    <property type="match status" value="1"/>
</dbReference>
<sequence length="334" mass="38115">MKSLRNIMILITLALGISLLVVFVTTGEAINSDDRIVLRFGHGAAETNERHIAVKHFKELVEKRSNGKIEVHIYPNEQLGSEAEMIESVTLNDLQMVASSAFSQYDQQISIIELPYLFDSYEEAWNVLDGPIGKEIAEPLLEDNLRILAYFENGFRHVTANKPVEKPEDFRGLKIRTPEFPLSLSTFNSLGANPTPMAFGELYMALQQGTVDAQENPVANIYASKFQEVQDYLNFTKHQYMALPAAINEEFWQSLSAEHKQIVEESSRDAAQYHRELIVEKEEKMIEELQEDGMQMVRPETDPFKEMTKVVYESFRKQFGDALLDKVLNEVQDS</sequence>
<reference evidence="5 6" key="1">
    <citation type="submission" date="2016-10" db="EMBL/GenBank/DDBJ databases">
        <authorList>
            <person name="de Groot N.N."/>
        </authorList>
    </citation>
    <scope>NUCLEOTIDE SEQUENCE [LARGE SCALE GENOMIC DNA]</scope>
    <source>
        <strain evidence="5 6">CCM7597</strain>
    </source>
</reference>
<evidence type="ECO:0000256" key="3">
    <source>
        <dbReference type="ARBA" id="ARBA00022448"/>
    </source>
</evidence>
<dbReference type="GO" id="GO:0030288">
    <property type="term" value="C:outer membrane-bounded periplasmic space"/>
    <property type="evidence" value="ECO:0007669"/>
    <property type="project" value="InterPro"/>
</dbReference>
<name>A0A1H4E1C9_9BACI</name>
<keyword evidence="4" id="KW-0732">Signal</keyword>
<keyword evidence="3" id="KW-0813">Transport</keyword>
<dbReference type="Proteomes" id="UP000198584">
    <property type="component" value="Unassembled WGS sequence"/>
</dbReference>
<dbReference type="Pfam" id="PF03480">
    <property type="entry name" value="DctP"/>
    <property type="match status" value="1"/>
</dbReference>
<dbReference type="PIRSF" id="PIRSF006470">
    <property type="entry name" value="DctB"/>
    <property type="match status" value="1"/>
</dbReference>
<dbReference type="NCBIfam" id="NF037995">
    <property type="entry name" value="TRAP_S1"/>
    <property type="match status" value="1"/>
</dbReference>
<keyword evidence="6" id="KW-1185">Reference proteome</keyword>
<organism evidence="5 6">
    <name type="scientific">Thalassobacillus cyri</name>
    <dbReference type="NCBI Taxonomy" id="571932"/>
    <lineage>
        <taxon>Bacteria</taxon>
        <taxon>Bacillati</taxon>
        <taxon>Bacillota</taxon>
        <taxon>Bacilli</taxon>
        <taxon>Bacillales</taxon>
        <taxon>Bacillaceae</taxon>
        <taxon>Thalassobacillus</taxon>
    </lineage>
</organism>
<dbReference type="InterPro" id="IPR018389">
    <property type="entry name" value="DctP_fam"/>
</dbReference>
<evidence type="ECO:0000256" key="1">
    <source>
        <dbReference type="ARBA" id="ARBA00004196"/>
    </source>
</evidence>
<dbReference type="InterPro" id="IPR004682">
    <property type="entry name" value="TRAP_DctP"/>
</dbReference>
<dbReference type="PANTHER" id="PTHR33376">
    <property type="match status" value="1"/>
</dbReference>
<dbReference type="Gene3D" id="3.40.190.170">
    <property type="entry name" value="Bacterial extracellular solute-binding protein, family 7"/>
    <property type="match status" value="1"/>
</dbReference>
<evidence type="ECO:0000313" key="5">
    <source>
        <dbReference type="EMBL" id="SEA78831.1"/>
    </source>
</evidence>